<sequence>MAAHPILHDRLPASSPGLCLAVLADNDARPGFCAEHGLSLWLMLPGGGLWLWDTGQSGLFLENARRLGLSPETARGVALSHGHYDHAGGLEHLLRRPGFKGEIVAHPAFAIPHYRRTASAFACDIGCHCPPPLLKERLRVVHAPTRIDSGLHILPAIPRQRGHRQATGGMFLDAGGQWPDIIPDDACLVHTQGGTLTVILGCCHSGVANTLDAVREHFGDAPISLLLGGLHLAGEDRQTILDALEAITRHGVRALCPGHCTGETATALLREQFPGPVIPLAAGLILELRGDAP</sequence>
<keyword evidence="3" id="KW-1185">Reference proteome</keyword>
<keyword evidence="2" id="KW-0378">Hydrolase</keyword>
<reference evidence="2 3" key="1">
    <citation type="submission" date="2020-02" db="EMBL/GenBank/DDBJ databases">
        <title>Comparative genomics of sulfur disproportionating microorganisms.</title>
        <authorList>
            <person name="Ward L.M."/>
            <person name="Bertran E."/>
            <person name="Johnston D.T."/>
        </authorList>
    </citation>
    <scope>NUCLEOTIDE SEQUENCE [LARGE SCALE GENOMIC DNA]</scope>
    <source>
        <strain evidence="2 3">DSM 3696</strain>
    </source>
</reference>
<dbReference type="GO" id="GO:0016740">
    <property type="term" value="F:transferase activity"/>
    <property type="evidence" value="ECO:0007669"/>
    <property type="project" value="TreeGrafter"/>
</dbReference>
<evidence type="ECO:0000313" key="2">
    <source>
        <dbReference type="EMBL" id="NDY58219.1"/>
    </source>
</evidence>
<dbReference type="InterPro" id="IPR001279">
    <property type="entry name" value="Metallo-B-lactamas"/>
</dbReference>
<name>A0A7K3NSL3_9BACT</name>
<proteinExistence type="predicted"/>
<dbReference type="GO" id="GO:0016787">
    <property type="term" value="F:hydrolase activity"/>
    <property type="evidence" value="ECO:0007669"/>
    <property type="project" value="UniProtKB-KW"/>
</dbReference>
<dbReference type="SUPFAM" id="SSF56281">
    <property type="entry name" value="Metallo-hydrolase/oxidoreductase"/>
    <property type="match status" value="1"/>
</dbReference>
<dbReference type="AlphaFoldDB" id="A0A7K3NSL3"/>
<evidence type="ECO:0000259" key="1">
    <source>
        <dbReference type="Pfam" id="PF00753"/>
    </source>
</evidence>
<dbReference type="PANTHER" id="PTHR13754">
    <property type="entry name" value="METALLO-BETA-LACTAMASE SUPERFAMILY PROTEIN"/>
    <property type="match status" value="1"/>
</dbReference>
<dbReference type="RefSeq" id="WP_163303294.1">
    <property type="nucleotide sequence ID" value="NZ_JAAGRQ010000085.1"/>
</dbReference>
<dbReference type="InterPro" id="IPR052926">
    <property type="entry name" value="Metallo-beta-lactamase_dom"/>
</dbReference>
<dbReference type="CDD" id="cd07713">
    <property type="entry name" value="DHPS-like_MBL-fold"/>
    <property type="match status" value="1"/>
</dbReference>
<accession>A0A7K3NSL3</accession>
<feature type="domain" description="Metallo-beta-lactamase" evidence="1">
    <location>
        <begin position="41"/>
        <end position="113"/>
    </location>
</feature>
<organism evidence="2 3">
    <name type="scientific">Desulfolutivibrio sulfodismutans</name>
    <dbReference type="NCBI Taxonomy" id="63561"/>
    <lineage>
        <taxon>Bacteria</taxon>
        <taxon>Pseudomonadati</taxon>
        <taxon>Thermodesulfobacteriota</taxon>
        <taxon>Desulfovibrionia</taxon>
        <taxon>Desulfovibrionales</taxon>
        <taxon>Desulfovibrionaceae</taxon>
        <taxon>Desulfolutivibrio</taxon>
    </lineage>
</organism>
<dbReference type="Gene3D" id="3.60.15.10">
    <property type="entry name" value="Ribonuclease Z/Hydroxyacylglutathione hydrolase-like"/>
    <property type="match status" value="1"/>
</dbReference>
<dbReference type="EMBL" id="JAAGRQ010000085">
    <property type="protein sequence ID" value="NDY58219.1"/>
    <property type="molecule type" value="Genomic_DNA"/>
</dbReference>
<dbReference type="Proteomes" id="UP000469724">
    <property type="component" value="Unassembled WGS sequence"/>
</dbReference>
<comment type="caution">
    <text evidence="2">The sequence shown here is derived from an EMBL/GenBank/DDBJ whole genome shotgun (WGS) entry which is preliminary data.</text>
</comment>
<dbReference type="Pfam" id="PF00753">
    <property type="entry name" value="Lactamase_B"/>
    <property type="match status" value="1"/>
</dbReference>
<dbReference type="PANTHER" id="PTHR13754:SF13">
    <property type="entry name" value="METALLO-BETA-LACTAMASE SUPERFAMILY PROTEIN (AFU_ORTHOLOGUE AFUA_3G07630)"/>
    <property type="match status" value="1"/>
</dbReference>
<evidence type="ECO:0000313" key="3">
    <source>
        <dbReference type="Proteomes" id="UP000469724"/>
    </source>
</evidence>
<gene>
    <name evidence="2" type="ORF">G3N56_15915</name>
</gene>
<protein>
    <submittedName>
        <fullName evidence="2">MBL fold metallo-hydrolase</fullName>
    </submittedName>
</protein>
<dbReference type="InterPro" id="IPR036866">
    <property type="entry name" value="RibonucZ/Hydroxyglut_hydro"/>
</dbReference>
<dbReference type="InterPro" id="IPR041712">
    <property type="entry name" value="DHPS-like_MBL-fold"/>
</dbReference>